<proteinExistence type="inferred from homology"/>
<keyword evidence="9" id="KW-1185">Reference proteome</keyword>
<evidence type="ECO:0000256" key="5">
    <source>
        <dbReference type="ARBA" id="ARBA00023136"/>
    </source>
</evidence>
<organism evidence="8 9">
    <name type="scientific">Seminavis robusta</name>
    <dbReference type="NCBI Taxonomy" id="568900"/>
    <lineage>
        <taxon>Eukaryota</taxon>
        <taxon>Sar</taxon>
        <taxon>Stramenopiles</taxon>
        <taxon>Ochrophyta</taxon>
        <taxon>Bacillariophyta</taxon>
        <taxon>Bacillariophyceae</taxon>
        <taxon>Bacillariophycidae</taxon>
        <taxon>Naviculales</taxon>
        <taxon>Naviculaceae</taxon>
        <taxon>Seminavis</taxon>
    </lineage>
</organism>
<dbReference type="GO" id="GO:0030026">
    <property type="term" value="P:intracellular manganese ion homeostasis"/>
    <property type="evidence" value="ECO:0007669"/>
    <property type="project" value="InterPro"/>
</dbReference>
<gene>
    <name evidence="8" type="ORF">SEMRO_530_G161260.1</name>
</gene>
<feature type="transmembrane region" description="Helical" evidence="7">
    <location>
        <begin position="263"/>
        <end position="287"/>
    </location>
</feature>
<evidence type="ECO:0000256" key="4">
    <source>
        <dbReference type="ARBA" id="ARBA00022989"/>
    </source>
</evidence>
<dbReference type="EMBL" id="CAICTM010000529">
    <property type="protein sequence ID" value="CAB9512341.1"/>
    <property type="molecule type" value="Genomic_DNA"/>
</dbReference>
<feature type="compositionally biased region" description="Polar residues" evidence="6">
    <location>
        <begin position="366"/>
        <end position="380"/>
    </location>
</feature>
<dbReference type="InterPro" id="IPR008217">
    <property type="entry name" value="Ccc1_fam"/>
</dbReference>
<evidence type="ECO:0000256" key="6">
    <source>
        <dbReference type="SAM" id="MobiDB-lite"/>
    </source>
</evidence>
<dbReference type="OrthoDB" id="44411at2759"/>
<evidence type="ECO:0000256" key="2">
    <source>
        <dbReference type="ARBA" id="ARBA00007049"/>
    </source>
</evidence>
<dbReference type="GO" id="GO:0012505">
    <property type="term" value="C:endomembrane system"/>
    <property type="evidence" value="ECO:0007669"/>
    <property type="project" value="UniProtKB-SubCell"/>
</dbReference>
<reference evidence="8" key="1">
    <citation type="submission" date="2020-06" db="EMBL/GenBank/DDBJ databases">
        <authorList>
            <consortium name="Plant Systems Biology data submission"/>
        </authorList>
    </citation>
    <scope>NUCLEOTIDE SEQUENCE</scope>
    <source>
        <strain evidence="8">D6</strain>
    </source>
</reference>
<feature type="transmembrane region" description="Helical" evidence="7">
    <location>
        <begin position="233"/>
        <end position="257"/>
    </location>
</feature>
<feature type="region of interest" description="Disordered" evidence="6">
    <location>
        <begin position="365"/>
        <end position="395"/>
    </location>
</feature>
<sequence>MSTPVFDEPTTTKSSSVATTADSDLTTRMQHMIDLQNEEQHLSQHEHIKEIDQFYSSGSSRGEPPETTTMPIASAQPKSSMGAKSLSRSVGLSSLHNLHQDNNHNNNIESITPEVFGDGVGRGTLLFNTETLGSTTTAEDQSLLATMMPQTQNNATYGTALPENPHYHPPVPNHHDQYEFTDNMHYQKQQQEQQSSFCNLIGYFCSCVWTLLYMCLCCCSTDAIEEQALHRSFCYGAIDGMLTGSGIVAAFSGMSVLAPTSTLSIRLFVMAFSAAACFADSLCMALGHVWTTHVLVSASARERTQQRVTIEKNRPDAKGKLVDMLLERGMLKIDAMSFADTLEGYPDMFVSVLVGDALIPAAAAGTDSNGMDRNNRSWSGGSAAGTPRSWSGHYDENARSQDALSSSVNQNNGSFLSWKFPSYGQRINELDEEIDPEAAFVGSAMTESRREGLFMMMGFSLFAVVPSLIYLIVPMVIAPPSSSSSSSSATHDNGGATSATSVVVTTAAAVMWCLGVWKSRFLDSNWVLFGIETVVVLLVCIGAAYGLGALLSVCFPGLAVTISSTSELDSSTSEL</sequence>
<comment type="similarity">
    <text evidence="2">Belongs to the CCC1 family.</text>
</comment>
<feature type="transmembrane region" description="Helical" evidence="7">
    <location>
        <begin position="200"/>
        <end position="221"/>
    </location>
</feature>
<evidence type="ECO:0000313" key="8">
    <source>
        <dbReference type="EMBL" id="CAB9512341.1"/>
    </source>
</evidence>
<feature type="transmembrane region" description="Helical" evidence="7">
    <location>
        <begin position="526"/>
        <end position="547"/>
    </location>
</feature>
<feature type="transmembrane region" description="Helical" evidence="7">
    <location>
        <begin position="497"/>
        <end position="517"/>
    </location>
</feature>
<dbReference type="Pfam" id="PF01988">
    <property type="entry name" value="VIT1"/>
    <property type="match status" value="2"/>
</dbReference>
<dbReference type="GO" id="GO:0005384">
    <property type="term" value="F:manganese ion transmembrane transporter activity"/>
    <property type="evidence" value="ECO:0007669"/>
    <property type="project" value="InterPro"/>
</dbReference>
<evidence type="ECO:0008006" key="10">
    <source>
        <dbReference type="Google" id="ProtNLM"/>
    </source>
</evidence>
<dbReference type="AlphaFoldDB" id="A0A9N8E4D4"/>
<evidence type="ECO:0000256" key="3">
    <source>
        <dbReference type="ARBA" id="ARBA00022692"/>
    </source>
</evidence>
<feature type="transmembrane region" description="Helical" evidence="7">
    <location>
        <begin position="453"/>
        <end position="477"/>
    </location>
</feature>
<name>A0A9N8E4D4_9STRA</name>
<feature type="compositionally biased region" description="Polar residues" evidence="6">
    <location>
        <begin position="55"/>
        <end position="79"/>
    </location>
</feature>
<protein>
    <recommendedName>
        <fullName evidence="10">Transmembrane protein</fullName>
    </recommendedName>
</protein>
<feature type="region of interest" description="Disordered" evidence="6">
    <location>
        <begin position="55"/>
        <end position="89"/>
    </location>
</feature>
<keyword evidence="3 7" id="KW-0812">Transmembrane</keyword>
<comment type="subcellular location">
    <subcellularLocation>
        <location evidence="1">Endomembrane system</location>
        <topology evidence="1">Multi-pass membrane protein</topology>
    </subcellularLocation>
</comment>
<evidence type="ECO:0000313" key="9">
    <source>
        <dbReference type="Proteomes" id="UP001153069"/>
    </source>
</evidence>
<feature type="compositionally biased region" description="Low complexity" evidence="6">
    <location>
        <begin position="11"/>
        <end position="23"/>
    </location>
</feature>
<keyword evidence="4 7" id="KW-1133">Transmembrane helix</keyword>
<accession>A0A9N8E4D4</accession>
<keyword evidence="5 7" id="KW-0472">Membrane</keyword>
<evidence type="ECO:0000256" key="1">
    <source>
        <dbReference type="ARBA" id="ARBA00004127"/>
    </source>
</evidence>
<feature type="region of interest" description="Disordered" evidence="6">
    <location>
        <begin position="1"/>
        <end position="23"/>
    </location>
</feature>
<comment type="caution">
    <text evidence="8">The sequence shown here is derived from an EMBL/GenBank/DDBJ whole genome shotgun (WGS) entry which is preliminary data.</text>
</comment>
<dbReference type="Proteomes" id="UP001153069">
    <property type="component" value="Unassembled WGS sequence"/>
</dbReference>
<evidence type="ECO:0000256" key="7">
    <source>
        <dbReference type="SAM" id="Phobius"/>
    </source>
</evidence>